<protein>
    <submittedName>
        <fullName evidence="2">Uncharacterized protein</fullName>
    </submittedName>
</protein>
<feature type="transmembrane region" description="Helical" evidence="1">
    <location>
        <begin position="69"/>
        <end position="88"/>
    </location>
</feature>
<dbReference type="EMBL" id="JBEYBR010000086">
    <property type="protein sequence ID" value="MEU2125431.1"/>
    <property type="molecule type" value="Genomic_DNA"/>
</dbReference>
<reference evidence="2 3" key="1">
    <citation type="submission" date="2024-06" db="EMBL/GenBank/DDBJ databases">
        <title>The Natural Products Discovery Center: Release of the First 8490 Sequenced Strains for Exploring Actinobacteria Biosynthetic Diversity.</title>
        <authorList>
            <person name="Kalkreuter E."/>
            <person name="Kautsar S.A."/>
            <person name="Yang D."/>
            <person name="Bader C.D."/>
            <person name="Teijaro C.N."/>
            <person name="Fluegel L."/>
            <person name="Davis C.M."/>
            <person name="Simpson J.R."/>
            <person name="Lauterbach L."/>
            <person name="Steele A.D."/>
            <person name="Gui C."/>
            <person name="Meng S."/>
            <person name="Li G."/>
            <person name="Viehrig K."/>
            <person name="Ye F."/>
            <person name="Su P."/>
            <person name="Kiefer A.F."/>
            <person name="Nichols A."/>
            <person name="Cepeda A.J."/>
            <person name="Yan W."/>
            <person name="Fan B."/>
            <person name="Jiang Y."/>
            <person name="Adhikari A."/>
            <person name="Zheng C.-J."/>
            <person name="Schuster L."/>
            <person name="Cowan T.M."/>
            <person name="Smanski M.J."/>
            <person name="Chevrette M.G."/>
            <person name="De Carvalho L.P.S."/>
            <person name="Shen B."/>
        </authorList>
    </citation>
    <scope>NUCLEOTIDE SEQUENCE [LARGE SCALE GENOMIC DNA]</scope>
    <source>
        <strain evidence="2 3">NPDC019434</strain>
    </source>
</reference>
<evidence type="ECO:0000313" key="2">
    <source>
        <dbReference type="EMBL" id="MEU2125431.1"/>
    </source>
</evidence>
<dbReference type="RefSeq" id="WP_063020383.1">
    <property type="nucleotide sequence ID" value="NZ_JBEYBM010000029.1"/>
</dbReference>
<feature type="transmembrane region" description="Helical" evidence="1">
    <location>
        <begin position="109"/>
        <end position="131"/>
    </location>
</feature>
<accession>A0ABV2XHQ3</accession>
<keyword evidence="3" id="KW-1185">Reference proteome</keyword>
<evidence type="ECO:0000256" key="1">
    <source>
        <dbReference type="SAM" id="Phobius"/>
    </source>
</evidence>
<gene>
    <name evidence="2" type="ORF">ABZ507_26815</name>
</gene>
<feature type="transmembrane region" description="Helical" evidence="1">
    <location>
        <begin position="143"/>
        <end position="169"/>
    </location>
</feature>
<keyword evidence="1" id="KW-0812">Transmembrane</keyword>
<dbReference type="Proteomes" id="UP001550535">
    <property type="component" value="Unassembled WGS sequence"/>
</dbReference>
<keyword evidence="1" id="KW-0472">Membrane</keyword>
<evidence type="ECO:0000313" key="3">
    <source>
        <dbReference type="Proteomes" id="UP001550535"/>
    </source>
</evidence>
<comment type="caution">
    <text evidence="2">The sequence shown here is derived from an EMBL/GenBank/DDBJ whole genome shotgun (WGS) entry which is preliminary data.</text>
</comment>
<feature type="transmembrane region" description="Helical" evidence="1">
    <location>
        <begin position="40"/>
        <end position="63"/>
    </location>
</feature>
<proteinExistence type="predicted"/>
<keyword evidence="1" id="KW-1133">Transmembrane helix</keyword>
<organism evidence="2 3">
    <name type="scientific">Nocardia niwae</name>
    <dbReference type="NCBI Taxonomy" id="626084"/>
    <lineage>
        <taxon>Bacteria</taxon>
        <taxon>Bacillati</taxon>
        <taxon>Actinomycetota</taxon>
        <taxon>Actinomycetes</taxon>
        <taxon>Mycobacteriales</taxon>
        <taxon>Nocardiaceae</taxon>
        <taxon>Nocardia</taxon>
    </lineage>
</organism>
<name>A0ABV2XHQ3_9NOCA</name>
<sequence length="179" mass="20029">MTRPNLLERYQARRTRRFELFAERWAPLLPRWRTRRRRRLLVVALATIFLALAVVAALIACGLERGPLLWAPVCLVFFPLWISLQIVSGRQADAPVGALDEWELEQRNAARSVGLTLTQTLAMIPAIWLVVVGGFTDLGNIRAAYAGGLMLLTALLVGGCAPTMILAWIRPDTEPEDER</sequence>